<dbReference type="InterPro" id="IPR050377">
    <property type="entry name" value="Radical_SAM_PqqE_MftC-like"/>
</dbReference>
<reference evidence="7 8" key="1">
    <citation type="submission" date="2006-02" db="EMBL/GenBank/DDBJ databases">
        <authorList>
            <person name="Pinhassi J."/>
            <person name="Pedros-Alio C."/>
            <person name="Ferriera S."/>
            <person name="Johnson J."/>
            <person name="Kravitz S."/>
            <person name="Halpern A."/>
            <person name="Remington K."/>
            <person name="Beeson K."/>
            <person name="Tran B."/>
            <person name="Rogers Y.-H."/>
            <person name="Friedman R."/>
            <person name="Venter J.C."/>
        </authorList>
    </citation>
    <scope>NUCLEOTIDE SEQUENCE [LARGE SCALE GENOMIC DNA]</scope>
    <source>
        <strain evidence="7 8">MED92</strain>
    </source>
</reference>
<dbReference type="PROSITE" id="PS51918">
    <property type="entry name" value="RADICAL_SAM"/>
    <property type="match status" value="1"/>
</dbReference>
<evidence type="ECO:0000259" key="6">
    <source>
        <dbReference type="PROSITE" id="PS51918"/>
    </source>
</evidence>
<organism evidence="7 8">
    <name type="scientific">Neptuniibacter caesariensis</name>
    <dbReference type="NCBI Taxonomy" id="207954"/>
    <lineage>
        <taxon>Bacteria</taxon>
        <taxon>Pseudomonadati</taxon>
        <taxon>Pseudomonadota</taxon>
        <taxon>Gammaproteobacteria</taxon>
        <taxon>Oceanospirillales</taxon>
        <taxon>Oceanospirillaceae</taxon>
        <taxon>Neptuniibacter</taxon>
    </lineage>
</organism>
<dbReference type="SFLD" id="SFLDG01067">
    <property type="entry name" value="SPASM/twitch_domain_containing"/>
    <property type="match status" value="1"/>
</dbReference>
<dbReference type="InterPro" id="IPR013785">
    <property type="entry name" value="Aldolase_TIM"/>
</dbReference>
<evidence type="ECO:0000313" key="7">
    <source>
        <dbReference type="EMBL" id="EAR62844.1"/>
    </source>
</evidence>
<keyword evidence="2" id="KW-0949">S-adenosyl-L-methionine</keyword>
<name>A0A7U8C9X2_NEPCE</name>
<comment type="caution">
    <text evidence="7">The sequence shown here is derived from an EMBL/GenBank/DDBJ whole genome shotgun (WGS) entry which is preliminary data.</text>
</comment>
<dbReference type="Gene3D" id="3.20.20.70">
    <property type="entry name" value="Aldolase class I"/>
    <property type="match status" value="1"/>
</dbReference>
<evidence type="ECO:0000256" key="5">
    <source>
        <dbReference type="ARBA" id="ARBA00023014"/>
    </source>
</evidence>
<dbReference type="RefSeq" id="WP_007021862.1">
    <property type="nucleotide sequence ID" value="NZ_CH724126.1"/>
</dbReference>
<protein>
    <submittedName>
        <fullName evidence="7">Radical SAM domain protein</fullName>
    </submittedName>
</protein>
<dbReference type="InterPro" id="IPR007197">
    <property type="entry name" value="rSAM"/>
</dbReference>
<dbReference type="PANTHER" id="PTHR11228:SF22">
    <property type="entry name" value="PEPTIDE BIOSYNTHESIS PROTEIN YYDG-RELATED"/>
    <property type="match status" value="1"/>
</dbReference>
<evidence type="ECO:0000256" key="2">
    <source>
        <dbReference type="ARBA" id="ARBA00022691"/>
    </source>
</evidence>
<dbReference type="PANTHER" id="PTHR11228">
    <property type="entry name" value="RADICAL SAM DOMAIN PROTEIN"/>
    <property type="match status" value="1"/>
</dbReference>
<accession>A0A7U8C9X2</accession>
<proteinExistence type="predicted"/>
<feature type="domain" description="Radical SAM core" evidence="6">
    <location>
        <begin position="21"/>
        <end position="243"/>
    </location>
</feature>
<dbReference type="GO" id="GO:0003824">
    <property type="term" value="F:catalytic activity"/>
    <property type="evidence" value="ECO:0007669"/>
    <property type="project" value="InterPro"/>
</dbReference>
<evidence type="ECO:0000256" key="4">
    <source>
        <dbReference type="ARBA" id="ARBA00023004"/>
    </source>
</evidence>
<dbReference type="Pfam" id="PF04055">
    <property type="entry name" value="Radical_SAM"/>
    <property type="match status" value="1"/>
</dbReference>
<keyword evidence="8" id="KW-1185">Reference proteome</keyword>
<dbReference type="Proteomes" id="UP000002171">
    <property type="component" value="Unassembled WGS sequence"/>
</dbReference>
<evidence type="ECO:0000256" key="1">
    <source>
        <dbReference type="ARBA" id="ARBA00001966"/>
    </source>
</evidence>
<comment type="cofactor">
    <cofactor evidence="1">
        <name>[4Fe-4S] cluster</name>
        <dbReference type="ChEBI" id="CHEBI:49883"/>
    </cofactor>
</comment>
<dbReference type="AlphaFoldDB" id="A0A7U8C9X2"/>
<evidence type="ECO:0000256" key="3">
    <source>
        <dbReference type="ARBA" id="ARBA00022723"/>
    </source>
</evidence>
<keyword evidence="4" id="KW-0408">Iron</keyword>
<gene>
    <name evidence="7" type="ORF">MED92_06991</name>
</gene>
<dbReference type="OrthoDB" id="9810775at2"/>
<keyword evidence="5" id="KW-0411">Iron-sulfur</keyword>
<dbReference type="SFLD" id="SFLDS00029">
    <property type="entry name" value="Radical_SAM"/>
    <property type="match status" value="1"/>
</dbReference>
<dbReference type="GO" id="GO:0046872">
    <property type="term" value="F:metal ion binding"/>
    <property type="evidence" value="ECO:0007669"/>
    <property type="project" value="UniProtKB-KW"/>
</dbReference>
<dbReference type="EMBL" id="AAOW01000001">
    <property type="protein sequence ID" value="EAR62844.1"/>
    <property type="molecule type" value="Genomic_DNA"/>
</dbReference>
<dbReference type="CDD" id="cd01335">
    <property type="entry name" value="Radical_SAM"/>
    <property type="match status" value="1"/>
</dbReference>
<dbReference type="InterPro" id="IPR058240">
    <property type="entry name" value="rSAM_sf"/>
</dbReference>
<evidence type="ECO:0000313" key="8">
    <source>
        <dbReference type="Proteomes" id="UP000002171"/>
    </source>
</evidence>
<keyword evidence="3" id="KW-0479">Metal-binding</keyword>
<dbReference type="SUPFAM" id="SSF102114">
    <property type="entry name" value="Radical SAM enzymes"/>
    <property type="match status" value="1"/>
</dbReference>
<sequence length="303" mass="34013">MQRIRTENWYNTPQGESRGYIDPFSLRELWFHTGTACNLQCPFCLEGSGPGDNRLELVKFDDVKPYIDEALELGVEQFSFTGGEPFLAKQLVKILAYAAQYKPCMVLTNGTEALQQRMEEVKSLLECPNQISFRVSIDKPSAEAHDAGRGEGNFLKALTGLKMLYDAGFNVSVARHMDKDENRSEVDALYSALFTEHGLPADLNIVAFPDFATPGSLPQVPLVTTACMTTYQTEESRKDFMCAFSKMVVKNKGRMRVYACTLVDDDEEYDLGASLRESLEERISMKHHRCYSCFAYGASCSES</sequence>
<dbReference type="GO" id="GO:0051536">
    <property type="term" value="F:iron-sulfur cluster binding"/>
    <property type="evidence" value="ECO:0007669"/>
    <property type="project" value="UniProtKB-KW"/>
</dbReference>